<feature type="region of interest" description="Disordered" evidence="1">
    <location>
        <begin position="84"/>
        <end position="103"/>
    </location>
</feature>
<reference evidence="2" key="1">
    <citation type="submission" date="2022-06" db="EMBL/GenBank/DDBJ databases">
        <title>Complete genome sequence of Streptomyces nigrescens HEK616.</title>
        <authorList>
            <person name="Asamizu S."/>
            <person name="Onaka H."/>
        </authorList>
    </citation>
    <scope>NUCLEOTIDE SEQUENCE</scope>
    <source>
        <strain evidence="2">HEK616</strain>
    </source>
</reference>
<organism evidence="2 3">
    <name type="scientific">Streptomyces nigrescens</name>
    <dbReference type="NCBI Taxonomy" id="1920"/>
    <lineage>
        <taxon>Bacteria</taxon>
        <taxon>Bacillati</taxon>
        <taxon>Actinomycetota</taxon>
        <taxon>Actinomycetes</taxon>
        <taxon>Kitasatosporales</taxon>
        <taxon>Streptomycetaceae</taxon>
        <taxon>Streptomyces</taxon>
    </lineage>
</organism>
<evidence type="ECO:0000313" key="2">
    <source>
        <dbReference type="EMBL" id="BDM69964.1"/>
    </source>
</evidence>
<dbReference type="EMBL" id="AP026073">
    <property type="protein sequence ID" value="BDM69964.1"/>
    <property type="molecule type" value="Genomic_DNA"/>
</dbReference>
<evidence type="ECO:0000313" key="3">
    <source>
        <dbReference type="Proteomes" id="UP001059597"/>
    </source>
</evidence>
<dbReference type="Proteomes" id="UP001059597">
    <property type="component" value="Chromosome"/>
</dbReference>
<name>A0ABM7ZUC0_STRNI</name>
<dbReference type="RefSeq" id="WP_315975416.1">
    <property type="nucleotide sequence ID" value="NZ_AP026073.1"/>
</dbReference>
<sequence>MTPTGIEAALTDLVFNGDLTPQEAADGSRYADRHTARLANLHTAHLAKKDGASVHTEWYVCADLAADGRFSRIGETALMLQGSSSDRNIGSAHQPGVMHRDVGSTTSSTVSCCGKVPSGSGGWTNSSRTYEQAATRR</sequence>
<proteinExistence type="predicted"/>
<evidence type="ECO:0000256" key="1">
    <source>
        <dbReference type="SAM" id="MobiDB-lite"/>
    </source>
</evidence>
<gene>
    <name evidence="2" type="ORF">HEK616_34510</name>
</gene>
<keyword evidence="3" id="KW-1185">Reference proteome</keyword>
<protein>
    <submittedName>
        <fullName evidence="2">Uncharacterized protein</fullName>
    </submittedName>
</protein>
<accession>A0ABM7ZUC0</accession>